<dbReference type="Proteomes" id="UP001595872">
    <property type="component" value="Unassembled WGS sequence"/>
</dbReference>
<dbReference type="InterPro" id="IPR001387">
    <property type="entry name" value="Cro/C1-type_HTH"/>
</dbReference>
<evidence type="ECO:0000313" key="2">
    <source>
        <dbReference type="EMBL" id="MFC4911879.1"/>
    </source>
</evidence>
<evidence type="ECO:0000259" key="1">
    <source>
        <dbReference type="PROSITE" id="PS50943"/>
    </source>
</evidence>
<organism evidence="2 3">
    <name type="scientific">Actinomadura gamaensis</name>
    <dbReference type="NCBI Taxonomy" id="1763541"/>
    <lineage>
        <taxon>Bacteria</taxon>
        <taxon>Bacillati</taxon>
        <taxon>Actinomycetota</taxon>
        <taxon>Actinomycetes</taxon>
        <taxon>Streptosporangiales</taxon>
        <taxon>Thermomonosporaceae</taxon>
        <taxon>Actinomadura</taxon>
    </lineage>
</organism>
<dbReference type="SUPFAM" id="SSF47413">
    <property type="entry name" value="lambda repressor-like DNA-binding domains"/>
    <property type="match status" value="1"/>
</dbReference>
<dbReference type="PROSITE" id="PS50943">
    <property type="entry name" value="HTH_CROC1"/>
    <property type="match status" value="1"/>
</dbReference>
<evidence type="ECO:0000313" key="3">
    <source>
        <dbReference type="Proteomes" id="UP001595872"/>
    </source>
</evidence>
<dbReference type="Pfam" id="PF01381">
    <property type="entry name" value="HTH_3"/>
    <property type="match status" value="1"/>
</dbReference>
<comment type="caution">
    <text evidence="2">The sequence shown here is derived from an EMBL/GenBank/DDBJ whole genome shotgun (WGS) entry which is preliminary data.</text>
</comment>
<feature type="domain" description="HTH cro/C1-type" evidence="1">
    <location>
        <begin position="22"/>
        <end position="65"/>
    </location>
</feature>
<dbReference type="SMART" id="SM00530">
    <property type="entry name" value="HTH_XRE"/>
    <property type="match status" value="1"/>
</dbReference>
<name>A0ABV9U7W6_9ACTN</name>
<dbReference type="CDD" id="cd00093">
    <property type="entry name" value="HTH_XRE"/>
    <property type="match status" value="1"/>
</dbReference>
<keyword evidence="3" id="KW-1185">Reference proteome</keyword>
<dbReference type="EMBL" id="JBHSIT010000010">
    <property type="protein sequence ID" value="MFC4911879.1"/>
    <property type="molecule type" value="Genomic_DNA"/>
</dbReference>
<dbReference type="RefSeq" id="WP_378261226.1">
    <property type="nucleotide sequence ID" value="NZ_JBHSIT010000010.1"/>
</dbReference>
<reference evidence="3" key="1">
    <citation type="journal article" date="2019" name="Int. J. Syst. Evol. Microbiol.">
        <title>The Global Catalogue of Microorganisms (GCM) 10K type strain sequencing project: providing services to taxonomists for standard genome sequencing and annotation.</title>
        <authorList>
            <consortium name="The Broad Institute Genomics Platform"/>
            <consortium name="The Broad Institute Genome Sequencing Center for Infectious Disease"/>
            <person name="Wu L."/>
            <person name="Ma J."/>
        </authorList>
    </citation>
    <scope>NUCLEOTIDE SEQUENCE [LARGE SCALE GENOMIC DNA]</scope>
    <source>
        <strain evidence="3">KLKA75</strain>
    </source>
</reference>
<proteinExistence type="predicted"/>
<gene>
    <name evidence="2" type="ORF">ACFPCY_31550</name>
</gene>
<dbReference type="InterPro" id="IPR043917">
    <property type="entry name" value="DUF5753"/>
</dbReference>
<sequence>MPTSGRALDPDHDMFDWAALDLLQFRTVRGASTREVAELIGKHRSLISKIEAGESRLQLEDAKKIDRAWETSGHFTRIIKLARSRHKSEWGAERDATEFTALHIRVWSLGWVPVLAQTEAYARAALAEAGRQDVAEAVQARMKRQETLKRATPPLVWALIDQDALEHQVGDREVHRAQLAHLLKLASSPTWVIRTVPRTAGGHVGRDGSFDLYTVGGEVVPYTETVGPGRLITDPSEIGQYEVWFRRIGDVAESKQATLHRLRGTLKEF</sequence>
<dbReference type="Pfam" id="PF19054">
    <property type="entry name" value="DUF5753"/>
    <property type="match status" value="1"/>
</dbReference>
<protein>
    <submittedName>
        <fullName evidence="2">Scr1 family TA system antitoxin-like transcriptional regulator</fullName>
    </submittedName>
</protein>
<dbReference type="InterPro" id="IPR010982">
    <property type="entry name" value="Lambda_DNA-bd_dom_sf"/>
</dbReference>
<accession>A0ABV9U7W6</accession>
<dbReference type="Gene3D" id="1.10.260.40">
    <property type="entry name" value="lambda repressor-like DNA-binding domains"/>
    <property type="match status" value="1"/>
</dbReference>